<dbReference type="InterPro" id="IPR036388">
    <property type="entry name" value="WH-like_DNA-bd_sf"/>
</dbReference>
<evidence type="ECO:0000313" key="7">
    <source>
        <dbReference type="Proteomes" id="UP000297706"/>
    </source>
</evidence>
<dbReference type="SUPFAM" id="SSF53850">
    <property type="entry name" value="Periplasmic binding protein-like II"/>
    <property type="match status" value="1"/>
</dbReference>
<dbReference type="PANTHER" id="PTHR30537">
    <property type="entry name" value="HTH-TYPE TRANSCRIPTIONAL REGULATOR"/>
    <property type="match status" value="1"/>
</dbReference>
<dbReference type="PROSITE" id="PS50931">
    <property type="entry name" value="HTH_LYSR"/>
    <property type="match status" value="1"/>
</dbReference>
<dbReference type="Proteomes" id="UP000297706">
    <property type="component" value="Unassembled WGS sequence"/>
</dbReference>
<comment type="caution">
    <text evidence="6">The sequence shown here is derived from an EMBL/GenBank/DDBJ whole genome shotgun (WGS) entry which is preliminary data.</text>
</comment>
<dbReference type="InterPro" id="IPR036390">
    <property type="entry name" value="WH_DNA-bd_sf"/>
</dbReference>
<dbReference type="EMBL" id="PQVH01000008">
    <property type="protein sequence ID" value="TFW71441.1"/>
    <property type="molecule type" value="Genomic_DNA"/>
</dbReference>
<dbReference type="PANTHER" id="PTHR30537:SF17">
    <property type="entry name" value="LYSR-FAMILY REGULATORY PROTEIN"/>
    <property type="match status" value="1"/>
</dbReference>
<comment type="similarity">
    <text evidence="1">Belongs to the LysR transcriptional regulatory family.</text>
</comment>
<dbReference type="Gene3D" id="3.40.190.290">
    <property type="match status" value="1"/>
</dbReference>
<dbReference type="Gene3D" id="1.10.10.10">
    <property type="entry name" value="Winged helix-like DNA-binding domain superfamily/Winged helix DNA-binding domain"/>
    <property type="match status" value="1"/>
</dbReference>
<dbReference type="RefSeq" id="WP_135276988.1">
    <property type="nucleotide sequence ID" value="NZ_PQVH01000008.1"/>
</dbReference>
<dbReference type="FunFam" id="1.10.10.10:FF:000001">
    <property type="entry name" value="LysR family transcriptional regulator"/>
    <property type="match status" value="1"/>
</dbReference>
<dbReference type="GO" id="GO:0003700">
    <property type="term" value="F:DNA-binding transcription factor activity"/>
    <property type="evidence" value="ECO:0007669"/>
    <property type="project" value="InterPro"/>
</dbReference>
<keyword evidence="2" id="KW-0805">Transcription regulation</keyword>
<accession>A0A4Y9VS70</accession>
<gene>
    <name evidence="6" type="ORF">C3Y98_04880</name>
</gene>
<dbReference type="GO" id="GO:0006351">
    <property type="term" value="P:DNA-templated transcription"/>
    <property type="evidence" value="ECO:0007669"/>
    <property type="project" value="TreeGrafter"/>
</dbReference>
<name>A0A4Y9VS70_9PROT</name>
<dbReference type="AlphaFoldDB" id="A0A4Y9VS70"/>
<keyword evidence="3" id="KW-0238">DNA-binding</keyword>
<dbReference type="SUPFAM" id="SSF46785">
    <property type="entry name" value="Winged helix' DNA-binding domain"/>
    <property type="match status" value="1"/>
</dbReference>
<dbReference type="Pfam" id="PF03466">
    <property type="entry name" value="LysR_substrate"/>
    <property type="match status" value="1"/>
</dbReference>
<dbReference type="InterPro" id="IPR058163">
    <property type="entry name" value="LysR-type_TF_proteobact-type"/>
</dbReference>
<reference evidence="6 7" key="1">
    <citation type="submission" date="2018-02" db="EMBL/GenBank/DDBJ databases">
        <title>A novel lanthanide dependent methylotroph, Methylotenera sp. La3113.</title>
        <authorList>
            <person name="Lv H."/>
            <person name="Tani A."/>
        </authorList>
    </citation>
    <scope>NUCLEOTIDE SEQUENCE [LARGE SCALE GENOMIC DNA]</scope>
    <source>
        <strain evidence="6 7">La3113</strain>
    </source>
</reference>
<evidence type="ECO:0000256" key="4">
    <source>
        <dbReference type="ARBA" id="ARBA00023163"/>
    </source>
</evidence>
<dbReference type="InterPro" id="IPR005119">
    <property type="entry name" value="LysR_subst-bd"/>
</dbReference>
<keyword evidence="7" id="KW-1185">Reference proteome</keyword>
<dbReference type="OrthoDB" id="8705920at2"/>
<evidence type="ECO:0000313" key="6">
    <source>
        <dbReference type="EMBL" id="TFW71441.1"/>
    </source>
</evidence>
<evidence type="ECO:0000256" key="1">
    <source>
        <dbReference type="ARBA" id="ARBA00009437"/>
    </source>
</evidence>
<keyword evidence="4" id="KW-0804">Transcription</keyword>
<protein>
    <submittedName>
        <fullName evidence="6">LysR family transcriptional regulator</fullName>
    </submittedName>
</protein>
<dbReference type="InterPro" id="IPR000847">
    <property type="entry name" value="LysR_HTH_N"/>
</dbReference>
<evidence type="ECO:0000259" key="5">
    <source>
        <dbReference type="PROSITE" id="PS50931"/>
    </source>
</evidence>
<dbReference type="GO" id="GO:0043565">
    <property type="term" value="F:sequence-specific DNA binding"/>
    <property type="evidence" value="ECO:0007669"/>
    <property type="project" value="TreeGrafter"/>
</dbReference>
<dbReference type="Pfam" id="PF00126">
    <property type="entry name" value="HTH_1"/>
    <property type="match status" value="1"/>
</dbReference>
<evidence type="ECO:0000256" key="3">
    <source>
        <dbReference type="ARBA" id="ARBA00023125"/>
    </source>
</evidence>
<sequence>MDTLRSIESFVKAIEGGSIAAAARLQGITPAAASQNIIRLEASLNARLLTRTTRSLALTEAGEIYYEKVRHVINDIENAQSLVTEFQGEPQGRLRIATSAAFGRHVLSSIIPSFTAMYPKLSIELILTDQNIDHVKQDIDISIRFKQQLELGLVAKRIAVIPVLFCASPAYIARKGEPRTPEELQRHDCLMFRMPTSGLLLNWGFLRDELRFEPELKPSIISNDINALAELAIAGAGIARLAAFIANPLIKSGQLISLFQQDISNPSIVHADNEPLEFYACFRDHHAMTLKVKTFINHLTSALPASWDVI</sequence>
<proteinExistence type="inferred from homology"/>
<organism evidence="6 7">
    <name type="scientific">Methylotenera oryzisoli</name>
    <dbReference type="NCBI Taxonomy" id="2080758"/>
    <lineage>
        <taxon>Bacteria</taxon>
        <taxon>Pseudomonadati</taxon>
        <taxon>Pseudomonadota</taxon>
        <taxon>Betaproteobacteria</taxon>
        <taxon>Nitrosomonadales</taxon>
        <taxon>Methylophilaceae</taxon>
        <taxon>Methylotenera</taxon>
    </lineage>
</organism>
<evidence type="ECO:0000256" key="2">
    <source>
        <dbReference type="ARBA" id="ARBA00023015"/>
    </source>
</evidence>
<feature type="domain" description="HTH lysR-type" evidence="5">
    <location>
        <begin position="1"/>
        <end position="59"/>
    </location>
</feature>
<dbReference type="CDD" id="cd08422">
    <property type="entry name" value="PBP2_CrgA_like"/>
    <property type="match status" value="1"/>
</dbReference>